<organism evidence="2 3">
    <name type="scientific">Delitschia confertaspora ATCC 74209</name>
    <dbReference type="NCBI Taxonomy" id="1513339"/>
    <lineage>
        <taxon>Eukaryota</taxon>
        <taxon>Fungi</taxon>
        <taxon>Dikarya</taxon>
        <taxon>Ascomycota</taxon>
        <taxon>Pezizomycotina</taxon>
        <taxon>Dothideomycetes</taxon>
        <taxon>Pleosporomycetidae</taxon>
        <taxon>Pleosporales</taxon>
        <taxon>Delitschiaceae</taxon>
        <taxon>Delitschia</taxon>
    </lineage>
</organism>
<proteinExistence type="predicted"/>
<feature type="compositionally biased region" description="Polar residues" evidence="1">
    <location>
        <begin position="107"/>
        <end position="117"/>
    </location>
</feature>
<keyword evidence="3" id="KW-1185">Reference proteome</keyword>
<name>A0A9P4MWJ5_9PLEO</name>
<feature type="region of interest" description="Disordered" evidence="1">
    <location>
        <begin position="25"/>
        <end position="130"/>
    </location>
</feature>
<protein>
    <submittedName>
        <fullName evidence="2">Uncharacterized protein</fullName>
    </submittedName>
</protein>
<feature type="compositionally biased region" description="Pro residues" evidence="1">
    <location>
        <begin position="279"/>
        <end position="309"/>
    </location>
</feature>
<dbReference type="EMBL" id="ML993860">
    <property type="protein sequence ID" value="KAF2205192.1"/>
    <property type="molecule type" value="Genomic_DNA"/>
</dbReference>
<sequence>MPYEGWTEDKLRNHPVLRRSAEKMDLRAVSAKSPVPSIQTQDGSAMSPLGISNNRAQPGEYGQENAPASDNGLQEHMKAQQFSKDNLFPGKYETSPENDQKRRSSQESRLSVETSFRVSPPAGQSGPDPALFRVKQLQNHFYQPRFAMDRFAEAPCNPPLNILDPPQFLADAQVTEYPGFRDVEKALVEGHWVDGSLSCLQTGWIDAEHVRADGPTMEATSAPPKMQNFPPGARKLMLSPTKGDAGVDPTKGHSAIEASVNKPKVGKYTYSLFPTIRPIPPPPFSTSRPYDPPPFPPPNRPLPELPIAPPNFSNNDLPSSPLPAHSQECFQFRSPDEEDPLLSGPRAPLFSHSPLTTPTAQPSTNKSPAKLKRGHTLNLVNPIALKASQDDPWTFTVEGLAHTLSKLYHPASIPNDVIRALPNATAVATLNDPNSPKSVEFKNMLEINKGRVLMLNEKEACYLSYYVDTLCDRNLELANERVGMEAEANERREEAAEAQAAVSEILSERLGFRSNADAVVLRWKMLETAVKQQEGGNGMGNEAQFLAKELGKDLATLVQTAMREREGLEREMKAKVKKERDDAQYWRARAQAAEMRIGAFERIE</sequence>
<gene>
    <name evidence="2" type="ORF">GQ43DRAFT_49704</name>
</gene>
<evidence type="ECO:0000256" key="1">
    <source>
        <dbReference type="SAM" id="MobiDB-lite"/>
    </source>
</evidence>
<dbReference type="AlphaFoldDB" id="A0A9P4MWJ5"/>
<reference evidence="2" key="1">
    <citation type="journal article" date="2020" name="Stud. Mycol.">
        <title>101 Dothideomycetes genomes: a test case for predicting lifestyles and emergence of pathogens.</title>
        <authorList>
            <person name="Haridas S."/>
            <person name="Albert R."/>
            <person name="Binder M."/>
            <person name="Bloem J."/>
            <person name="Labutti K."/>
            <person name="Salamov A."/>
            <person name="Andreopoulos B."/>
            <person name="Baker S."/>
            <person name="Barry K."/>
            <person name="Bills G."/>
            <person name="Bluhm B."/>
            <person name="Cannon C."/>
            <person name="Castanera R."/>
            <person name="Culley D."/>
            <person name="Daum C."/>
            <person name="Ezra D."/>
            <person name="Gonzalez J."/>
            <person name="Henrissat B."/>
            <person name="Kuo A."/>
            <person name="Liang C."/>
            <person name="Lipzen A."/>
            <person name="Lutzoni F."/>
            <person name="Magnuson J."/>
            <person name="Mondo S."/>
            <person name="Nolan M."/>
            <person name="Ohm R."/>
            <person name="Pangilinan J."/>
            <person name="Park H.-J."/>
            <person name="Ramirez L."/>
            <person name="Alfaro M."/>
            <person name="Sun H."/>
            <person name="Tritt A."/>
            <person name="Yoshinaga Y."/>
            <person name="Zwiers L.-H."/>
            <person name="Turgeon B."/>
            <person name="Goodwin S."/>
            <person name="Spatafora J."/>
            <person name="Crous P."/>
            <person name="Grigoriev I."/>
        </authorList>
    </citation>
    <scope>NUCLEOTIDE SEQUENCE</scope>
    <source>
        <strain evidence="2">ATCC 74209</strain>
    </source>
</reference>
<dbReference type="Proteomes" id="UP000799536">
    <property type="component" value="Unassembled WGS sequence"/>
</dbReference>
<accession>A0A9P4MWJ5</accession>
<comment type="caution">
    <text evidence="2">The sequence shown here is derived from an EMBL/GenBank/DDBJ whole genome shotgun (WGS) entry which is preliminary data.</text>
</comment>
<feature type="region of interest" description="Disordered" evidence="1">
    <location>
        <begin position="279"/>
        <end position="371"/>
    </location>
</feature>
<feature type="compositionally biased region" description="Polar residues" evidence="1">
    <location>
        <begin position="36"/>
        <end position="56"/>
    </location>
</feature>
<evidence type="ECO:0000313" key="2">
    <source>
        <dbReference type="EMBL" id="KAF2205192.1"/>
    </source>
</evidence>
<evidence type="ECO:0000313" key="3">
    <source>
        <dbReference type="Proteomes" id="UP000799536"/>
    </source>
</evidence>
<feature type="compositionally biased region" description="Polar residues" evidence="1">
    <location>
        <begin position="353"/>
        <end position="367"/>
    </location>
</feature>
<dbReference type="OrthoDB" id="3799096at2759"/>